<dbReference type="AlphaFoldDB" id="A0A1Y1IBI3"/>
<comment type="pathway">
    <text evidence="1">Protein modification; protein ubiquitination.</text>
</comment>
<gene>
    <name evidence="4" type="ORF">KFL_004150040</name>
</gene>
<evidence type="ECO:0000259" key="3">
    <source>
        <dbReference type="PROSITE" id="PS50097"/>
    </source>
</evidence>
<dbReference type="Gene3D" id="3.30.710.10">
    <property type="entry name" value="Potassium Channel Kv1.1, Chain A"/>
    <property type="match status" value="1"/>
</dbReference>
<evidence type="ECO:0000256" key="2">
    <source>
        <dbReference type="SAM" id="MobiDB-lite"/>
    </source>
</evidence>
<feature type="region of interest" description="Disordered" evidence="2">
    <location>
        <begin position="1"/>
        <end position="24"/>
    </location>
</feature>
<accession>A0A1Y1IBI3</accession>
<protein>
    <recommendedName>
        <fullName evidence="3">BTB domain-containing protein</fullName>
    </recommendedName>
</protein>
<reference evidence="4 5" key="1">
    <citation type="journal article" date="2014" name="Nat. Commun.">
        <title>Klebsormidium flaccidum genome reveals primary factors for plant terrestrial adaptation.</title>
        <authorList>
            <person name="Hori K."/>
            <person name="Maruyama F."/>
            <person name="Fujisawa T."/>
            <person name="Togashi T."/>
            <person name="Yamamoto N."/>
            <person name="Seo M."/>
            <person name="Sato S."/>
            <person name="Yamada T."/>
            <person name="Mori H."/>
            <person name="Tajima N."/>
            <person name="Moriyama T."/>
            <person name="Ikeuchi M."/>
            <person name="Watanabe M."/>
            <person name="Wada H."/>
            <person name="Kobayashi K."/>
            <person name="Saito M."/>
            <person name="Masuda T."/>
            <person name="Sasaki-Sekimoto Y."/>
            <person name="Mashiguchi K."/>
            <person name="Awai K."/>
            <person name="Shimojima M."/>
            <person name="Masuda S."/>
            <person name="Iwai M."/>
            <person name="Nobusawa T."/>
            <person name="Narise T."/>
            <person name="Kondo S."/>
            <person name="Saito H."/>
            <person name="Sato R."/>
            <person name="Murakawa M."/>
            <person name="Ihara Y."/>
            <person name="Oshima-Yamada Y."/>
            <person name="Ohtaka K."/>
            <person name="Satoh M."/>
            <person name="Sonobe K."/>
            <person name="Ishii M."/>
            <person name="Ohtani R."/>
            <person name="Kanamori-Sato M."/>
            <person name="Honoki R."/>
            <person name="Miyazaki D."/>
            <person name="Mochizuki H."/>
            <person name="Umetsu J."/>
            <person name="Higashi K."/>
            <person name="Shibata D."/>
            <person name="Kamiya Y."/>
            <person name="Sato N."/>
            <person name="Nakamura Y."/>
            <person name="Tabata S."/>
            <person name="Ida S."/>
            <person name="Kurokawa K."/>
            <person name="Ohta H."/>
        </authorList>
    </citation>
    <scope>NUCLEOTIDE SEQUENCE [LARGE SCALE GENOMIC DNA]</scope>
    <source>
        <strain evidence="4 5">NIES-2285</strain>
    </source>
</reference>
<evidence type="ECO:0000256" key="1">
    <source>
        <dbReference type="ARBA" id="ARBA00004906"/>
    </source>
</evidence>
<dbReference type="EMBL" id="DF237364">
    <property type="protein sequence ID" value="GAQ88280.1"/>
    <property type="molecule type" value="Genomic_DNA"/>
</dbReference>
<dbReference type="PROSITE" id="PS50097">
    <property type="entry name" value="BTB"/>
    <property type="match status" value="1"/>
</dbReference>
<proteinExistence type="predicted"/>
<dbReference type="InterPro" id="IPR000210">
    <property type="entry name" value="BTB/POZ_dom"/>
</dbReference>
<sequence length="358" mass="39704">MKMAGGTSAARGKRKAQDEDAHPIAGPFKEMPFWRRIRDVVIPYKVSIDEQFLSQPGNMNPSAWRRVVRFRGYPTVQLVVSPDEVDAYGRRKLNFSILGLSNVSAVVSYTKDKHWGGMKEGNTISIKAGLGDVTIVWRGMLPLQEQDDPAPKPLISLLRNEASIKRADVVLVTKNGVQRAHSDVLVQESEFFRVRIERWSEGGEVRIDVDLSEEACTLLLECIYGGFHECFIKGLGATLDWASPAVKELATFADYTNDTDLMGSLLRAVPMTTLAAAMSVLEWEFPSGVDVFNGLTERARIMVKQAAQESMDDPDMDDSELLTISKEIFAAKKRRLSYVGSSGQSNGFHKFGKAPTIV</sequence>
<evidence type="ECO:0000313" key="4">
    <source>
        <dbReference type="EMBL" id="GAQ88280.1"/>
    </source>
</evidence>
<name>A0A1Y1IBI3_KLENI</name>
<feature type="domain" description="BTB" evidence="3">
    <location>
        <begin position="167"/>
        <end position="226"/>
    </location>
</feature>
<dbReference type="SUPFAM" id="SSF54695">
    <property type="entry name" value="POZ domain"/>
    <property type="match status" value="1"/>
</dbReference>
<evidence type="ECO:0000313" key="5">
    <source>
        <dbReference type="Proteomes" id="UP000054558"/>
    </source>
</evidence>
<dbReference type="Proteomes" id="UP000054558">
    <property type="component" value="Unassembled WGS sequence"/>
</dbReference>
<keyword evidence="5" id="KW-1185">Reference proteome</keyword>
<dbReference type="CDD" id="cd18186">
    <property type="entry name" value="BTB_POZ_ZBTB_KLHL-like"/>
    <property type="match status" value="1"/>
</dbReference>
<dbReference type="InterPro" id="IPR011333">
    <property type="entry name" value="SKP1/BTB/POZ_sf"/>
</dbReference>
<organism evidence="4 5">
    <name type="scientific">Klebsormidium nitens</name>
    <name type="common">Green alga</name>
    <name type="synonym">Ulothrix nitens</name>
    <dbReference type="NCBI Taxonomy" id="105231"/>
    <lineage>
        <taxon>Eukaryota</taxon>
        <taxon>Viridiplantae</taxon>
        <taxon>Streptophyta</taxon>
        <taxon>Klebsormidiophyceae</taxon>
        <taxon>Klebsormidiales</taxon>
        <taxon>Klebsormidiaceae</taxon>
        <taxon>Klebsormidium</taxon>
    </lineage>
</organism>